<dbReference type="EMBL" id="CAUYUJ010019687">
    <property type="protein sequence ID" value="CAK0892934.1"/>
    <property type="molecule type" value="Genomic_DNA"/>
</dbReference>
<feature type="region of interest" description="Disordered" evidence="1">
    <location>
        <begin position="38"/>
        <end position="134"/>
    </location>
</feature>
<evidence type="ECO:0000256" key="1">
    <source>
        <dbReference type="SAM" id="MobiDB-lite"/>
    </source>
</evidence>
<organism evidence="2 3">
    <name type="scientific">Prorocentrum cordatum</name>
    <dbReference type="NCBI Taxonomy" id="2364126"/>
    <lineage>
        <taxon>Eukaryota</taxon>
        <taxon>Sar</taxon>
        <taxon>Alveolata</taxon>
        <taxon>Dinophyceae</taxon>
        <taxon>Prorocentrales</taxon>
        <taxon>Prorocentraceae</taxon>
        <taxon>Prorocentrum</taxon>
    </lineage>
</organism>
<keyword evidence="3" id="KW-1185">Reference proteome</keyword>
<reference evidence="2" key="1">
    <citation type="submission" date="2023-10" db="EMBL/GenBank/DDBJ databases">
        <authorList>
            <person name="Chen Y."/>
            <person name="Shah S."/>
            <person name="Dougan E. K."/>
            <person name="Thang M."/>
            <person name="Chan C."/>
        </authorList>
    </citation>
    <scope>NUCLEOTIDE SEQUENCE [LARGE SCALE GENOMIC DNA]</scope>
</reference>
<sequence>MPVPWVFRYFVCEMGAMNVKVDIRVADRARQVCLSSLADAQDTNPDRSSLSAATGARRAPPASRAACRSRCRPFRSDAASTASGGGSSLRRRRGEEGFGVTPREPAGAGAHPPRRAPGRLSAPAAGSPARRRQP</sequence>
<feature type="compositionally biased region" description="Low complexity" evidence="1">
    <location>
        <begin position="51"/>
        <end position="66"/>
    </location>
</feature>
<feature type="compositionally biased region" description="Low complexity" evidence="1">
    <location>
        <begin position="102"/>
        <end position="111"/>
    </location>
</feature>
<accession>A0ABN9X2N3</accession>
<feature type="compositionally biased region" description="Polar residues" evidence="1">
    <location>
        <begin position="41"/>
        <end position="50"/>
    </location>
</feature>
<proteinExistence type="predicted"/>
<evidence type="ECO:0000313" key="3">
    <source>
        <dbReference type="Proteomes" id="UP001189429"/>
    </source>
</evidence>
<comment type="caution">
    <text evidence="2">The sequence shown here is derived from an EMBL/GenBank/DDBJ whole genome shotgun (WGS) entry which is preliminary data.</text>
</comment>
<feature type="compositionally biased region" description="Low complexity" evidence="1">
    <location>
        <begin position="118"/>
        <end position="128"/>
    </location>
</feature>
<protein>
    <submittedName>
        <fullName evidence="2">Uncharacterized protein</fullName>
    </submittedName>
</protein>
<dbReference type="Proteomes" id="UP001189429">
    <property type="component" value="Unassembled WGS sequence"/>
</dbReference>
<name>A0ABN9X2N3_9DINO</name>
<gene>
    <name evidence="2" type="ORF">PCOR1329_LOCUS72449</name>
</gene>
<evidence type="ECO:0000313" key="2">
    <source>
        <dbReference type="EMBL" id="CAK0892934.1"/>
    </source>
</evidence>